<reference evidence="3 4" key="2">
    <citation type="journal article" date="2014" name="Int. J. Syst. Evol. Microbiol.">
        <title>Methanobacterium paludis sp. nov. and a novel strain of Methanobacterium lacus isolated from northern peatlands.</title>
        <authorList>
            <person name="Cadillo-Quiroz H."/>
            <person name="Brauer S.L."/>
            <person name="Goodson N."/>
            <person name="Yavitt J.B."/>
            <person name="Zinder S.H."/>
        </authorList>
    </citation>
    <scope>NUCLEOTIDE SEQUENCE [LARGE SCALE GENOMIC DNA]</scope>
    <source>
        <strain evidence="3 4">AL-21</strain>
    </source>
</reference>
<dbReference type="GO" id="GO:0008168">
    <property type="term" value="F:methyltransferase activity"/>
    <property type="evidence" value="ECO:0007669"/>
    <property type="project" value="UniProtKB-KW"/>
</dbReference>
<gene>
    <name evidence="3" type="ordered locus">Metbo_0214</name>
</gene>
<dbReference type="Proteomes" id="UP000007490">
    <property type="component" value="Chromosome"/>
</dbReference>
<dbReference type="HOGENOM" id="CLU_069348_0_0_2"/>
<sequence length="271" mass="31864">MKLKLKGVQETLLIPLWSKAMEVEQPNPIVTDHKAVEIVKNLDYNFPNLDKEWATQLSVVIRTELLDKAVEKFMAEHKNGAVINLGCGLDTRYSRLDNKNYSWFDLDLPSTIELRRNFFDETNSYHMIDKSVFDYGWFNQIPGDVPLLIIAEGLLMYFSEEEVSELFKALAEKFSGAEMLIETIPYSLVKQSQNSNLIEKQYNIKANFSWGINNGNEVEKLNPNIKYIEDWHYFDYHRDRWKIIRWLSLIPYFKNRFGNRIVHFKFSMGTA</sequence>
<evidence type="ECO:0000256" key="2">
    <source>
        <dbReference type="ARBA" id="ARBA00022679"/>
    </source>
</evidence>
<dbReference type="OrthoDB" id="147511at2157"/>
<keyword evidence="2" id="KW-0808">Transferase</keyword>
<dbReference type="RefSeq" id="WP_013643817.1">
    <property type="nucleotide sequence ID" value="NC_015216.1"/>
</dbReference>
<dbReference type="eggNOG" id="arCOG03589">
    <property type="taxonomic scope" value="Archaea"/>
</dbReference>
<evidence type="ECO:0000256" key="1">
    <source>
        <dbReference type="ARBA" id="ARBA00022603"/>
    </source>
</evidence>
<dbReference type="PANTHER" id="PTHR43619">
    <property type="entry name" value="S-ADENOSYL-L-METHIONINE-DEPENDENT METHYLTRANSFERASE YKTD-RELATED"/>
    <property type="match status" value="1"/>
</dbReference>
<dbReference type="InterPro" id="IPR007213">
    <property type="entry name" value="Ppm1/Ppm2/Tcmp"/>
</dbReference>
<dbReference type="Gene3D" id="3.40.50.150">
    <property type="entry name" value="Vaccinia Virus protein VP39"/>
    <property type="match status" value="1"/>
</dbReference>
<dbReference type="KEGG" id="mel:Metbo_0214"/>
<dbReference type="GO" id="GO:0032259">
    <property type="term" value="P:methylation"/>
    <property type="evidence" value="ECO:0007669"/>
    <property type="project" value="UniProtKB-KW"/>
</dbReference>
<evidence type="ECO:0008006" key="5">
    <source>
        <dbReference type="Google" id="ProtNLM"/>
    </source>
</evidence>
<reference evidence="4" key="1">
    <citation type="submission" date="2011-02" db="EMBL/GenBank/DDBJ databases">
        <title>Complete sequence of Methanobacterium sp. AL-21.</title>
        <authorList>
            <consortium name="US DOE Joint Genome Institute"/>
            <person name="Lucas S."/>
            <person name="Copeland A."/>
            <person name="Lapidus A."/>
            <person name="Cheng J.-F."/>
            <person name="Goodwin L."/>
            <person name="Pitluck S."/>
            <person name="Chertkov O."/>
            <person name="Detter J.C."/>
            <person name="Han C."/>
            <person name="Tapia R."/>
            <person name="Land M."/>
            <person name="Hauser L."/>
            <person name="Kyrpides N."/>
            <person name="Ivanova N."/>
            <person name="Mikhailova N."/>
            <person name="Pagani I."/>
            <person name="Cadillo-Quiroz H."/>
            <person name="Imachi H."/>
            <person name="Zinder S."/>
            <person name="Liu W."/>
            <person name="Woyke T."/>
        </authorList>
    </citation>
    <scope>NUCLEOTIDE SEQUENCE [LARGE SCALE GENOMIC DNA]</scope>
    <source>
        <strain evidence="4">AL-21</strain>
    </source>
</reference>
<evidence type="ECO:0000313" key="4">
    <source>
        <dbReference type="Proteomes" id="UP000007490"/>
    </source>
</evidence>
<dbReference type="InterPro" id="IPR029063">
    <property type="entry name" value="SAM-dependent_MTases_sf"/>
</dbReference>
<dbReference type="STRING" id="877455.Metbo_0214"/>
<accession>F0T7X9</accession>
<evidence type="ECO:0000313" key="3">
    <source>
        <dbReference type="EMBL" id="ADZ08466.1"/>
    </source>
</evidence>
<keyword evidence="1" id="KW-0489">Methyltransferase</keyword>
<dbReference type="AlphaFoldDB" id="F0T7X9"/>
<dbReference type="InterPro" id="IPR016874">
    <property type="entry name" value="TcmP-like"/>
</dbReference>
<dbReference type="PANTHER" id="PTHR43619:SF2">
    <property type="entry name" value="S-ADENOSYL-L-METHIONINE-DEPENDENT METHYLTRANSFERASES SUPERFAMILY PROTEIN"/>
    <property type="match status" value="1"/>
</dbReference>
<dbReference type="GeneID" id="10276640"/>
<dbReference type="Pfam" id="PF04072">
    <property type="entry name" value="LCM"/>
    <property type="match status" value="1"/>
</dbReference>
<dbReference type="PIRSF" id="PIRSF028177">
    <property type="entry name" value="Polyketide_synth_Omtfrase_TcmP"/>
    <property type="match status" value="1"/>
</dbReference>
<protein>
    <recommendedName>
        <fullName evidence="5">Class I SAM-dependent methyltransferase</fullName>
    </recommendedName>
</protein>
<proteinExistence type="predicted"/>
<dbReference type="EMBL" id="CP002551">
    <property type="protein sequence ID" value="ADZ08466.1"/>
    <property type="molecule type" value="Genomic_DNA"/>
</dbReference>
<keyword evidence="4" id="KW-1185">Reference proteome</keyword>
<name>F0T7X9_METLA</name>
<dbReference type="SUPFAM" id="SSF53335">
    <property type="entry name" value="S-adenosyl-L-methionine-dependent methyltransferases"/>
    <property type="match status" value="1"/>
</dbReference>
<organism evidence="3 4">
    <name type="scientific">Methanobacterium lacus (strain AL-21)</name>
    <dbReference type="NCBI Taxonomy" id="877455"/>
    <lineage>
        <taxon>Archaea</taxon>
        <taxon>Methanobacteriati</taxon>
        <taxon>Methanobacteriota</taxon>
        <taxon>Methanomada group</taxon>
        <taxon>Methanobacteria</taxon>
        <taxon>Methanobacteriales</taxon>
        <taxon>Methanobacteriaceae</taxon>
        <taxon>Methanobacterium</taxon>
    </lineage>
</organism>